<keyword evidence="5" id="KW-0378">Hydrolase</keyword>
<name>A0ABY7EQY0_MYAAR</name>
<feature type="chain" id="PRO_5045976054" description="endo-1,4-beta-xylanase" evidence="7">
    <location>
        <begin position="23"/>
        <end position="212"/>
    </location>
</feature>
<comment type="similarity">
    <text evidence="2">Belongs to the glycosyl hydrolase 10 (cellulase F) family.</text>
</comment>
<dbReference type="InterPro" id="IPR008979">
    <property type="entry name" value="Galactose-bd-like_sf"/>
</dbReference>
<dbReference type="EMBL" id="CP111019">
    <property type="protein sequence ID" value="WAR12255.1"/>
    <property type="molecule type" value="Genomic_DNA"/>
</dbReference>
<organism evidence="9 10">
    <name type="scientific">Mya arenaria</name>
    <name type="common">Soft-shell clam</name>
    <dbReference type="NCBI Taxonomy" id="6604"/>
    <lineage>
        <taxon>Eukaryota</taxon>
        <taxon>Metazoa</taxon>
        <taxon>Spiralia</taxon>
        <taxon>Lophotrochozoa</taxon>
        <taxon>Mollusca</taxon>
        <taxon>Bivalvia</taxon>
        <taxon>Autobranchia</taxon>
        <taxon>Heteroconchia</taxon>
        <taxon>Euheterodonta</taxon>
        <taxon>Imparidentia</taxon>
        <taxon>Neoheterodontei</taxon>
        <taxon>Myida</taxon>
        <taxon>Myoidea</taxon>
        <taxon>Myidae</taxon>
        <taxon>Mya</taxon>
    </lineage>
</organism>
<evidence type="ECO:0000256" key="5">
    <source>
        <dbReference type="ARBA" id="ARBA00022801"/>
    </source>
</evidence>
<evidence type="ECO:0000256" key="4">
    <source>
        <dbReference type="ARBA" id="ARBA00022651"/>
    </source>
</evidence>
<accession>A0ABY7EQY0</accession>
<evidence type="ECO:0000313" key="10">
    <source>
        <dbReference type="Proteomes" id="UP001164746"/>
    </source>
</evidence>
<keyword evidence="10" id="KW-1185">Reference proteome</keyword>
<evidence type="ECO:0000256" key="6">
    <source>
        <dbReference type="ARBA" id="ARBA00023295"/>
    </source>
</evidence>
<dbReference type="Pfam" id="PF02018">
    <property type="entry name" value="CBM_4_9"/>
    <property type="match status" value="1"/>
</dbReference>
<evidence type="ECO:0000259" key="8">
    <source>
        <dbReference type="Pfam" id="PF02018"/>
    </source>
</evidence>
<dbReference type="Proteomes" id="UP001164746">
    <property type="component" value="Chromosome 8"/>
</dbReference>
<reference evidence="9" key="1">
    <citation type="submission" date="2022-11" db="EMBL/GenBank/DDBJ databases">
        <title>Centuries of genome instability and evolution in soft-shell clam transmissible cancer (bioRxiv).</title>
        <authorList>
            <person name="Hart S.F.M."/>
            <person name="Yonemitsu M.A."/>
            <person name="Giersch R.M."/>
            <person name="Beal B.F."/>
            <person name="Arriagada G."/>
            <person name="Davis B.W."/>
            <person name="Ostrander E.A."/>
            <person name="Goff S.P."/>
            <person name="Metzger M.J."/>
        </authorList>
    </citation>
    <scope>NUCLEOTIDE SEQUENCE</scope>
    <source>
        <strain evidence="9">MELC-2E11</strain>
        <tissue evidence="9">Siphon/mantle</tissue>
    </source>
</reference>
<feature type="domain" description="CBM-cenC" evidence="8">
    <location>
        <begin position="25"/>
        <end position="157"/>
    </location>
</feature>
<keyword evidence="4" id="KW-0119">Carbohydrate metabolism</keyword>
<evidence type="ECO:0000313" key="9">
    <source>
        <dbReference type="EMBL" id="WAR12255.1"/>
    </source>
</evidence>
<proteinExistence type="inferred from homology"/>
<sequence length="212" mass="23711">MAGCNVVVFILCVYGYVSRIDAQTNLLQNGDFENTNYAGNWYCQSCTMAPSNDAYHGSHSVKISNRHQNWNGLAQNLNLHATSIYTITAYIKLLTSTNNAQYQEMIMMLNCIDSSGAQKYMKFGEIHYMEKGKWYQVGGADKIPSGYHGCHMYVQTAAPADYLVDEAEVHLNPVLSNWRSDANARIDTYRKADLTVRLTGNNVNAASVQIEV</sequence>
<evidence type="ECO:0000256" key="3">
    <source>
        <dbReference type="ARBA" id="ARBA00012590"/>
    </source>
</evidence>
<dbReference type="InterPro" id="IPR003305">
    <property type="entry name" value="CenC_carb-bd"/>
</dbReference>
<dbReference type="Gene3D" id="2.60.120.260">
    <property type="entry name" value="Galactose-binding domain-like"/>
    <property type="match status" value="1"/>
</dbReference>
<keyword evidence="7" id="KW-0732">Signal</keyword>
<keyword evidence="4" id="KW-0624">Polysaccharide degradation</keyword>
<feature type="signal peptide" evidence="7">
    <location>
        <begin position="1"/>
        <end position="22"/>
    </location>
</feature>
<dbReference type="SUPFAM" id="SSF49785">
    <property type="entry name" value="Galactose-binding domain-like"/>
    <property type="match status" value="1"/>
</dbReference>
<protein>
    <recommendedName>
        <fullName evidence="3">endo-1,4-beta-xylanase</fullName>
        <ecNumber evidence="3">3.2.1.8</ecNumber>
    </recommendedName>
</protein>
<comment type="catalytic activity">
    <reaction evidence="1">
        <text>Endohydrolysis of (1-&gt;4)-beta-D-xylosidic linkages in xylans.</text>
        <dbReference type="EC" id="3.2.1.8"/>
    </reaction>
</comment>
<dbReference type="PANTHER" id="PTHR31490:SF88">
    <property type="entry name" value="BETA-XYLANASE"/>
    <property type="match status" value="1"/>
</dbReference>
<gene>
    <name evidence="9" type="ORF">MAR_026435</name>
</gene>
<keyword evidence="4" id="KW-0858">Xylan degradation</keyword>
<dbReference type="PANTHER" id="PTHR31490">
    <property type="entry name" value="GLYCOSYL HYDROLASE"/>
    <property type="match status" value="1"/>
</dbReference>
<keyword evidence="6" id="KW-0326">Glycosidase</keyword>
<dbReference type="EC" id="3.2.1.8" evidence="3"/>
<evidence type="ECO:0000256" key="2">
    <source>
        <dbReference type="ARBA" id="ARBA00007495"/>
    </source>
</evidence>
<dbReference type="InterPro" id="IPR044846">
    <property type="entry name" value="GH10"/>
</dbReference>
<evidence type="ECO:0000256" key="7">
    <source>
        <dbReference type="SAM" id="SignalP"/>
    </source>
</evidence>
<evidence type="ECO:0000256" key="1">
    <source>
        <dbReference type="ARBA" id="ARBA00000681"/>
    </source>
</evidence>